<dbReference type="Gene3D" id="1.20.1250.20">
    <property type="entry name" value="MFS general substrate transporter like domains"/>
    <property type="match status" value="1"/>
</dbReference>
<feature type="transmembrane region" description="Helical" evidence="7">
    <location>
        <begin position="244"/>
        <end position="265"/>
    </location>
</feature>
<gene>
    <name evidence="9" type="ORF">SAMN05421736_10226</name>
</gene>
<evidence type="ECO:0000256" key="4">
    <source>
        <dbReference type="ARBA" id="ARBA00022692"/>
    </source>
</evidence>
<evidence type="ECO:0000256" key="2">
    <source>
        <dbReference type="ARBA" id="ARBA00022448"/>
    </source>
</evidence>
<keyword evidence="6 7" id="KW-0472">Membrane</keyword>
<protein>
    <submittedName>
        <fullName evidence="9">Predicted arabinose efflux permease, MFS family</fullName>
    </submittedName>
</protein>
<accession>A0A1H3K1T5</accession>
<keyword evidence="2" id="KW-0813">Transport</keyword>
<sequence length="391" mass="42340">MHEIKHRAKQKNVLFLILFLLFFSIHMQFPVFTPLAVSLGAGSFLVGLMLSATSFVNLGGNLIAGTYIDKYGTKWFIIIPLFLLSASLFAHTMVEEAGHLFILRVVNGFILAFLTPACMTMLASFAKTSQQQSRNMAMNTFMVTTAMCLAPVAGGWTGERFGSDGAYFLIGLLTFFAFLLAAVYLSDQRLMAIPKNEGVGMLSLLSSVQLFPAFLTAFAIMFAQGTLMYELPFLSVENDLTKEAVGKLAGLMGIGTLFVLSFVFLHRLTAKVRIVAGLCLMASALGWMMLAGSVPPVMSMVLFGVASGIVYPAMMTLVTENIHEGSRGKAFAFLSAVFSVGTISSPFIAGLFRQLISPYFLAWFVIMGAVTMIGYQFLAGGVPKAAAIRKL</sequence>
<feature type="transmembrane region" description="Helical" evidence="7">
    <location>
        <begin position="272"/>
        <end position="291"/>
    </location>
</feature>
<feature type="domain" description="Major facilitator superfamily (MFS) profile" evidence="8">
    <location>
        <begin position="10"/>
        <end position="386"/>
    </location>
</feature>
<evidence type="ECO:0000256" key="7">
    <source>
        <dbReference type="SAM" id="Phobius"/>
    </source>
</evidence>
<dbReference type="PROSITE" id="PS50850">
    <property type="entry name" value="MFS"/>
    <property type="match status" value="1"/>
</dbReference>
<dbReference type="AlphaFoldDB" id="A0A1H3K1T5"/>
<feature type="transmembrane region" description="Helical" evidence="7">
    <location>
        <begin position="166"/>
        <end position="186"/>
    </location>
</feature>
<dbReference type="Pfam" id="PF07690">
    <property type="entry name" value="MFS_1"/>
    <property type="match status" value="1"/>
</dbReference>
<dbReference type="InterPro" id="IPR050171">
    <property type="entry name" value="MFS_Transporters"/>
</dbReference>
<feature type="transmembrane region" description="Helical" evidence="7">
    <location>
        <begin position="297"/>
        <end position="318"/>
    </location>
</feature>
<dbReference type="GO" id="GO:0022857">
    <property type="term" value="F:transmembrane transporter activity"/>
    <property type="evidence" value="ECO:0007669"/>
    <property type="project" value="InterPro"/>
</dbReference>
<feature type="transmembrane region" description="Helical" evidence="7">
    <location>
        <begin position="12"/>
        <end position="29"/>
    </location>
</feature>
<evidence type="ECO:0000313" key="9">
    <source>
        <dbReference type="EMBL" id="SDY46147.1"/>
    </source>
</evidence>
<comment type="subcellular location">
    <subcellularLocation>
        <location evidence="1">Cell membrane</location>
        <topology evidence="1">Multi-pass membrane protein</topology>
    </subcellularLocation>
</comment>
<dbReference type="PANTHER" id="PTHR23517">
    <property type="entry name" value="RESISTANCE PROTEIN MDTM, PUTATIVE-RELATED-RELATED"/>
    <property type="match status" value="1"/>
</dbReference>
<feature type="transmembrane region" description="Helical" evidence="7">
    <location>
        <begin position="75"/>
        <end position="94"/>
    </location>
</feature>
<feature type="transmembrane region" description="Helical" evidence="7">
    <location>
        <begin position="330"/>
        <end position="352"/>
    </location>
</feature>
<dbReference type="STRING" id="1503961.SAMN05421736_10226"/>
<evidence type="ECO:0000256" key="1">
    <source>
        <dbReference type="ARBA" id="ARBA00004651"/>
    </source>
</evidence>
<dbReference type="InterPro" id="IPR020846">
    <property type="entry name" value="MFS_dom"/>
</dbReference>
<reference evidence="10" key="1">
    <citation type="submission" date="2016-10" db="EMBL/GenBank/DDBJ databases">
        <authorList>
            <person name="Varghese N."/>
            <person name="Submissions S."/>
        </authorList>
    </citation>
    <scope>NUCLEOTIDE SEQUENCE [LARGE SCALE GENOMIC DNA]</scope>
    <source>
        <strain evidence="10">SP</strain>
    </source>
</reference>
<dbReference type="InterPro" id="IPR011701">
    <property type="entry name" value="MFS"/>
</dbReference>
<dbReference type="InterPro" id="IPR036259">
    <property type="entry name" value="MFS_trans_sf"/>
</dbReference>
<dbReference type="EMBL" id="FNPI01000002">
    <property type="protein sequence ID" value="SDY46147.1"/>
    <property type="molecule type" value="Genomic_DNA"/>
</dbReference>
<feature type="transmembrane region" description="Helical" evidence="7">
    <location>
        <begin position="35"/>
        <end position="63"/>
    </location>
</feature>
<keyword evidence="5 7" id="KW-1133">Transmembrane helix</keyword>
<evidence type="ECO:0000259" key="8">
    <source>
        <dbReference type="PROSITE" id="PS50850"/>
    </source>
</evidence>
<name>A0A1H3K1T5_9BACI</name>
<dbReference type="PANTHER" id="PTHR23517:SF3">
    <property type="entry name" value="INTEGRAL MEMBRANE TRANSPORT PROTEIN"/>
    <property type="match status" value="1"/>
</dbReference>
<feature type="transmembrane region" description="Helical" evidence="7">
    <location>
        <begin position="136"/>
        <end position="154"/>
    </location>
</feature>
<keyword evidence="3" id="KW-1003">Cell membrane</keyword>
<proteinExistence type="predicted"/>
<dbReference type="SUPFAM" id="SSF103473">
    <property type="entry name" value="MFS general substrate transporter"/>
    <property type="match status" value="1"/>
</dbReference>
<dbReference type="GO" id="GO:0005886">
    <property type="term" value="C:plasma membrane"/>
    <property type="evidence" value="ECO:0007669"/>
    <property type="project" value="UniProtKB-SubCell"/>
</dbReference>
<feature type="transmembrane region" description="Helical" evidence="7">
    <location>
        <begin position="358"/>
        <end position="382"/>
    </location>
</feature>
<feature type="transmembrane region" description="Helical" evidence="7">
    <location>
        <begin position="198"/>
        <end position="224"/>
    </location>
</feature>
<keyword evidence="4 7" id="KW-0812">Transmembrane</keyword>
<organism evidence="9 10">
    <name type="scientific">Evansella caseinilytica</name>
    <dbReference type="NCBI Taxonomy" id="1503961"/>
    <lineage>
        <taxon>Bacteria</taxon>
        <taxon>Bacillati</taxon>
        <taxon>Bacillota</taxon>
        <taxon>Bacilli</taxon>
        <taxon>Bacillales</taxon>
        <taxon>Bacillaceae</taxon>
        <taxon>Evansella</taxon>
    </lineage>
</organism>
<dbReference type="Proteomes" id="UP000198935">
    <property type="component" value="Unassembled WGS sequence"/>
</dbReference>
<keyword evidence="10" id="KW-1185">Reference proteome</keyword>
<evidence type="ECO:0000256" key="3">
    <source>
        <dbReference type="ARBA" id="ARBA00022475"/>
    </source>
</evidence>
<feature type="transmembrane region" description="Helical" evidence="7">
    <location>
        <begin position="100"/>
        <end position="124"/>
    </location>
</feature>
<evidence type="ECO:0000256" key="6">
    <source>
        <dbReference type="ARBA" id="ARBA00023136"/>
    </source>
</evidence>
<evidence type="ECO:0000256" key="5">
    <source>
        <dbReference type="ARBA" id="ARBA00022989"/>
    </source>
</evidence>
<evidence type="ECO:0000313" key="10">
    <source>
        <dbReference type="Proteomes" id="UP000198935"/>
    </source>
</evidence>